<gene>
    <name evidence="3" type="ORF">OLC1_LOCUS24753</name>
</gene>
<keyword evidence="2" id="KW-1133">Transmembrane helix</keyword>
<keyword evidence="4" id="KW-1185">Reference proteome</keyword>
<feature type="compositionally biased region" description="Pro residues" evidence="1">
    <location>
        <begin position="105"/>
        <end position="116"/>
    </location>
</feature>
<evidence type="ECO:0000256" key="1">
    <source>
        <dbReference type="SAM" id="MobiDB-lite"/>
    </source>
</evidence>
<feature type="transmembrane region" description="Helical" evidence="2">
    <location>
        <begin position="12"/>
        <end position="31"/>
    </location>
</feature>
<sequence length="361" mass="40140">MASTVSLSCRPLAPAKITLFLLLITFIPFFYNQKTGICELYIDFPQQKITIIGWADPEKIVKAIKKTRKTAIICSHSEPPDDDHRQQTQPPDDDNSADAVRGDEPPPPASNPPPQPSEASGINPGPTQHDGSSPGQEEGQQQPAEPPKDPPQHLKLEAKPPKSRPKPPAPAAEEPPQASPAVKMTQYHLPNKPKDVEQVHVVYHHPPDYGFRYSYNDNHGSMNQGYNSQWHSYPPAGPGFRPEPPPPPPQQPIYVTHSYNTYRASPYVTGYEYIAPPAATPSPPPQYIHYSRPTPPPPPPEYTHYTRPPPSPPTRYTQYSYNSRPEGYYSDDYHYYGNNGNGNGNITSAFSDENPNACRIV</sequence>
<keyword evidence="2" id="KW-0472">Membrane</keyword>
<organism evidence="3 4">
    <name type="scientific">Oldenlandia corymbosa var. corymbosa</name>
    <dbReference type="NCBI Taxonomy" id="529605"/>
    <lineage>
        <taxon>Eukaryota</taxon>
        <taxon>Viridiplantae</taxon>
        <taxon>Streptophyta</taxon>
        <taxon>Embryophyta</taxon>
        <taxon>Tracheophyta</taxon>
        <taxon>Spermatophyta</taxon>
        <taxon>Magnoliopsida</taxon>
        <taxon>eudicotyledons</taxon>
        <taxon>Gunneridae</taxon>
        <taxon>Pentapetalae</taxon>
        <taxon>asterids</taxon>
        <taxon>lamiids</taxon>
        <taxon>Gentianales</taxon>
        <taxon>Rubiaceae</taxon>
        <taxon>Rubioideae</taxon>
        <taxon>Spermacoceae</taxon>
        <taxon>Hedyotis-Oldenlandia complex</taxon>
        <taxon>Oldenlandia</taxon>
    </lineage>
</organism>
<feature type="compositionally biased region" description="Low complexity" evidence="1">
    <location>
        <begin position="171"/>
        <end position="181"/>
    </location>
</feature>
<feature type="compositionally biased region" description="Pro residues" evidence="1">
    <location>
        <begin position="293"/>
        <end position="313"/>
    </location>
</feature>
<proteinExistence type="predicted"/>
<dbReference type="EMBL" id="OX459126">
    <property type="protein sequence ID" value="CAI9118998.1"/>
    <property type="molecule type" value="Genomic_DNA"/>
</dbReference>
<accession>A0AAV1EH36</accession>
<feature type="compositionally biased region" description="Basic and acidic residues" evidence="1">
    <location>
        <begin position="146"/>
        <end position="160"/>
    </location>
</feature>
<feature type="region of interest" description="Disordered" evidence="1">
    <location>
        <begin position="276"/>
        <end position="316"/>
    </location>
</feature>
<reference evidence="3" key="1">
    <citation type="submission" date="2023-03" db="EMBL/GenBank/DDBJ databases">
        <authorList>
            <person name="Julca I."/>
        </authorList>
    </citation>
    <scope>NUCLEOTIDE SEQUENCE</scope>
</reference>
<dbReference type="AlphaFoldDB" id="A0AAV1EH36"/>
<protein>
    <submittedName>
        <fullName evidence="3">OLC1v1020645C5</fullName>
    </submittedName>
</protein>
<name>A0AAV1EH36_OLDCO</name>
<keyword evidence="2" id="KW-0812">Transmembrane</keyword>
<evidence type="ECO:0000313" key="4">
    <source>
        <dbReference type="Proteomes" id="UP001161247"/>
    </source>
</evidence>
<feature type="compositionally biased region" description="Pro residues" evidence="1">
    <location>
        <begin position="235"/>
        <end position="251"/>
    </location>
</feature>
<feature type="compositionally biased region" description="Low complexity" evidence="1">
    <location>
        <begin position="131"/>
        <end position="143"/>
    </location>
</feature>
<feature type="region of interest" description="Disordered" evidence="1">
    <location>
        <begin position="220"/>
        <end position="254"/>
    </location>
</feature>
<evidence type="ECO:0000256" key="2">
    <source>
        <dbReference type="SAM" id="Phobius"/>
    </source>
</evidence>
<evidence type="ECO:0000313" key="3">
    <source>
        <dbReference type="EMBL" id="CAI9118998.1"/>
    </source>
</evidence>
<feature type="compositionally biased region" description="Polar residues" evidence="1">
    <location>
        <begin position="220"/>
        <end position="231"/>
    </location>
</feature>
<dbReference type="Proteomes" id="UP001161247">
    <property type="component" value="Chromosome 9"/>
</dbReference>
<feature type="region of interest" description="Disordered" evidence="1">
    <location>
        <begin position="73"/>
        <end position="192"/>
    </location>
</feature>